<dbReference type="PANTHER" id="PTHR42711:SF5">
    <property type="entry name" value="ABC TRANSPORTER ATP-BINDING PROTEIN NATA"/>
    <property type="match status" value="1"/>
</dbReference>
<evidence type="ECO:0000313" key="7">
    <source>
        <dbReference type="Proteomes" id="UP000321901"/>
    </source>
</evidence>
<dbReference type="InterPro" id="IPR003439">
    <property type="entry name" value="ABC_transporter-like_ATP-bd"/>
</dbReference>
<organism evidence="6 7">
    <name type="scientific">Sporosarcina luteola</name>
    <dbReference type="NCBI Taxonomy" id="582850"/>
    <lineage>
        <taxon>Bacteria</taxon>
        <taxon>Bacillati</taxon>
        <taxon>Bacillota</taxon>
        <taxon>Bacilli</taxon>
        <taxon>Bacillales</taxon>
        <taxon>Caryophanaceae</taxon>
        <taxon>Sporosarcina</taxon>
    </lineage>
</organism>
<evidence type="ECO:0000256" key="2">
    <source>
        <dbReference type="ARBA" id="ARBA00022448"/>
    </source>
</evidence>
<dbReference type="PROSITE" id="PS50893">
    <property type="entry name" value="ABC_TRANSPORTER_2"/>
    <property type="match status" value="1"/>
</dbReference>
<dbReference type="InterPro" id="IPR027417">
    <property type="entry name" value="P-loop_NTPase"/>
</dbReference>
<evidence type="ECO:0000256" key="1">
    <source>
        <dbReference type="ARBA" id="ARBA00005417"/>
    </source>
</evidence>
<dbReference type="PANTHER" id="PTHR42711">
    <property type="entry name" value="ABC TRANSPORTER ATP-BINDING PROTEIN"/>
    <property type="match status" value="1"/>
</dbReference>
<dbReference type="EMBL" id="BJYL01000015">
    <property type="protein sequence ID" value="GEN82821.1"/>
    <property type="molecule type" value="Genomic_DNA"/>
</dbReference>
<keyword evidence="2" id="KW-0813">Transport</keyword>
<dbReference type="InterPro" id="IPR003593">
    <property type="entry name" value="AAA+_ATPase"/>
</dbReference>
<keyword evidence="4 6" id="KW-0067">ATP-binding</keyword>
<comment type="similarity">
    <text evidence="1">Belongs to the ABC transporter superfamily.</text>
</comment>
<dbReference type="SUPFAM" id="SSF52540">
    <property type="entry name" value="P-loop containing nucleoside triphosphate hydrolases"/>
    <property type="match status" value="1"/>
</dbReference>
<comment type="caution">
    <text evidence="6">The sequence shown here is derived from an EMBL/GenBank/DDBJ whole genome shotgun (WGS) entry which is preliminary data.</text>
</comment>
<proteinExistence type="inferred from homology"/>
<feature type="domain" description="ABC transporter" evidence="5">
    <location>
        <begin position="6"/>
        <end position="220"/>
    </location>
</feature>
<evidence type="ECO:0000256" key="4">
    <source>
        <dbReference type="ARBA" id="ARBA00022840"/>
    </source>
</evidence>
<dbReference type="SMART" id="SM00382">
    <property type="entry name" value="AAA"/>
    <property type="match status" value="1"/>
</dbReference>
<name>A0A511Z5U3_9BACL</name>
<gene>
    <name evidence="6" type="ORF">SLU01_11330</name>
</gene>
<dbReference type="GO" id="GO:0016887">
    <property type="term" value="F:ATP hydrolysis activity"/>
    <property type="evidence" value="ECO:0007669"/>
    <property type="project" value="InterPro"/>
</dbReference>
<protein>
    <submittedName>
        <fullName evidence="6">ABC transporter ATP-binding protein</fullName>
    </submittedName>
</protein>
<dbReference type="RefSeq" id="WP_170232602.1">
    <property type="nucleotide sequence ID" value="NZ_BJYL01000015.1"/>
</dbReference>
<dbReference type="InterPro" id="IPR050763">
    <property type="entry name" value="ABC_transporter_ATP-binding"/>
</dbReference>
<keyword evidence="7" id="KW-1185">Reference proteome</keyword>
<keyword evidence="3" id="KW-0547">Nucleotide-binding</keyword>
<dbReference type="Proteomes" id="UP000321901">
    <property type="component" value="Unassembled WGS sequence"/>
</dbReference>
<reference evidence="6 7" key="1">
    <citation type="submission" date="2019-07" db="EMBL/GenBank/DDBJ databases">
        <title>Whole genome shotgun sequence of Sporosarcina luteola NBRC 105378.</title>
        <authorList>
            <person name="Hosoyama A."/>
            <person name="Uohara A."/>
            <person name="Ohji S."/>
            <person name="Ichikawa N."/>
        </authorList>
    </citation>
    <scope>NUCLEOTIDE SEQUENCE [LARGE SCALE GENOMIC DNA]</scope>
    <source>
        <strain evidence="6 7">NBRC 105378</strain>
    </source>
</reference>
<evidence type="ECO:0000256" key="3">
    <source>
        <dbReference type="ARBA" id="ARBA00022741"/>
    </source>
</evidence>
<accession>A0A511Z5U3</accession>
<dbReference type="Pfam" id="PF00005">
    <property type="entry name" value="ABC_tran"/>
    <property type="match status" value="1"/>
</dbReference>
<dbReference type="Gene3D" id="3.40.50.300">
    <property type="entry name" value="P-loop containing nucleotide triphosphate hydrolases"/>
    <property type="match status" value="1"/>
</dbReference>
<sequence length="286" mass="32993">MPLVELQQVSVVKKDRIILDLKNVEISIEKGDKIGIIGSNGSGKTTMIRVILNLINYKGTVHRHIQTKDVGIQMQHNQFSDLMKVKEIISLVCNCSLADSRIQEGLQRFNLQKLVDKRLSYLSGGEKQRLTIFLVIFHNPALLIFDEITSGLDFDSRNSIIKLIQSLTSDKTLLIVSHYFEEIEKLADKLLILDDGKLLAFDTIENLCETHQFFSAISIDRDVAFENSSLRFVQTDSQKIFMTKNQEEEEKVMEKLRHDNIPFTYKPKDIKTLYTYIRKQTQREIV</sequence>
<dbReference type="AlphaFoldDB" id="A0A511Z5U3"/>
<dbReference type="CDD" id="cd03230">
    <property type="entry name" value="ABC_DR_subfamily_A"/>
    <property type="match status" value="1"/>
</dbReference>
<dbReference type="GO" id="GO:0005524">
    <property type="term" value="F:ATP binding"/>
    <property type="evidence" value="ECO:0007669"/>
    <property type="project" value="UniProtKB-KW"/>
</dbReference>
<evidence type="ECO:0000313" key="6">
    <source>
        <dbReference type="EMBL" id="GEN82821.1"/>
    </source>
</evidence>
<evidence type="ECO:0000259" key="5">
    <source>
        <dbReference type="PROSITE" id="PS50893"/>
    </source>
</evidence>